<keyword evidence="1" id="KW-0732">Signal</keyword>
<dbReference type="EMBL" id="JASCXW010000003">
    <property type="protein sequence ID" value="MDI6452278.1"/>
    <property type="molecule type" value="Genomic_DNA"/>
</dbReference>
<reference evidence="2" key="1">
    <citation type="submission" date="2023-05" db="EMBL/GenBank/DDBJ databases">
        <title>Mariniplasma microaerophilum sp. nov., a novel anaerobic mollicute isolated from terrestrial mud volcano, Taman Peninsula, Russia.</title>
        <authorList>
            <person name="Khomyakova M.A."/>
            <person name="Merkel A.Y."/>
            <person name="Slobodkin A.I."/>
        </authorList>
    </citation>
    <scope>NUCLEOTIDE SEQUENCE</scope>
    <source>
        <strain evidence="2">M4Ah</strain>
    </source>
</reference>
<sequence length="1248" mass="137165">MKNAVKYLTLFLVMGLLFTIAACKQDDPTPSEPTPTVDPTPTDDPVIVDFNVLGNWADDGDGVYTITTNTAAELEFSYAKGTFPNASMSSALITEDLSVYKKLVITVEGAGTMLLRLETSDSTPTREVGLNVTGIQGTYEWNLINAASFLEKVNKITIIAAPDKEDSIGVISLTKLMFQESVADGFIINDGFNNIPTNVNEYNGTDEIFNFNDKWENFAEETYTIVKDGDVFNVDFTKGAGFEWSAMQSKVQGTFTDFNFVVVKVSGTAGQPIIVKAADGVETRIILSGEIQEVVVDISEMAVAQKNAIQAILIFGNAGRVGSGSFTIHEAFMIDDYDYEAPVFVKNIYNGIDSEFAVGHWFDGGDVVYTITEADTEYHVEYSKLDGGLEYANMQALIEGDFSNFAKIEFEITGQNAKTVLLKVEGTQGVKEVPVTFDGTRQVIVFDLMTMTPTQLDALNKLVIFAAPGGIGAGEFTIHSVKFLTSDYDANGLWEEVDADTYDITFGETTTVAYTKVATQEWAHMRALFDAEDVAGLNTLTIVIKGEVGKEILIKPNDDGAIEQSITFIDTDPVTLTFKAETFVSIILFAEPNVAPATGTFEIISVTLSYVIPEADFDPTLILDINNNWEENDPDTYDFTYEEDGSVTVDYDKTGWAFMKQTFNAQEVAGLNTMTIVFEGTVGKQIMVKPNDSNALEQWITFTEDPYVLTVFYENGFTNLLIFAEPDTVAMDSFTIISATLSYSVDINSNWEENDPDTYDFTYEEDGTVTVDYDKTGWAFMKQTFDAEAVAGMNTMTIVFEGTVGKQILVKPNDSGALEQWITFTEDSHVMTVFNASGFMNVLIFAEPDTVAMDSFTIVSAMLSYVMPEVDFDPTLVLDVNANWEENDLDTYDFTYEEDGSVTVDYDKSGWAFMKQTFDAEEVVGLNTLTMVFEGSLGKQIMVKPNDSNALEQWITFTADPHVLVVRFADGFTNVLIFAEPDTVAMDSFTIVSATLSYTVDVNSNWEENDLDTYDFTYEEDGSVTVDYDKTGWAFMKQTFDAQEVAGLNTLTIVLEGTVGKQIMVKPNDSNALEEWITFADTDPVTLTFTAESFMSVLIFAEPDTVAAGTFTIVSATLSYVAPVVLDDLDVTLDWADNGDSVYTFTEDEGTLIVDYVKVDQGWSTAVLTASDTSGYNKFTITMTGTEGKQVLVKVNDAIENWVTFDVDGNGTATITAPNIHSVLLFAEGGVDTVTGSFIITSAILSYE</sequence>
<name>A0AAW6UBF7_9MOLU</name>
<gene>
    <name evidence="2" type="ORF">QJ521_01770</name>
</gene>
<evidence type="ECO:0000256" key="1">
    <source>
        <dbReference type="SAM" id="SignalP"/>
    </source>
</evidence>
<proteinExistence type="predicted"/>
<organism evidence="2 3">
    <name type="scientific">Peloplasma aerotolerans</name>
    <dbReference type="NCBI Taxonomy" id="3044389"/>
    <lineage>
        <taxon>Bacteria</taxon>
        <taxon>Bacillati</taxon>
        <taxon>Mycoplasmatota</taxon>
        <taxon>Mollicutes</taxon>
        <taxon>Acholeplasmatales</taxon>
        <taxon>Acholeplasmataceae</taxon>
        <taxon>Peloplasma</taxon>
    </lineage>
</organism>
<keyword evidence="3" id="KW-1185">Reference proteome</keyword>
<accession>A0AAW6UBF7</accession>
<dbReference type="PROSITE" id="PS51257">
    <property type="entry name" value="PROKAR_LIPOPROTEIN"/>
    <property type="match status" value="1"/>
</dbReference>
<comment type="caution">
    <text evidence="2">The sequence shown here is derived from an EMBL/GenBank/DDBJ whole genome shotgun (WGS) entry which is preliminary data.</text>
</comment>
<dbReference type="Proteomes" id="UP001431532">
    <property type="component" value="Unassembled WGS sequence"/>
</dbReference>
<evidence type="ECO:0000313" key="3">
    <source>
        <dbReference type="Proteomes" id="UP001431532"/>
    </source>
</evidence>
<feature type="chain" id="PRO_5043599715" evidence="1">
    <location>
        <begin position="22"/>
        <end position="1248"/>
    </location>
</feature>
<feature type="signal peptide" evidence="1">
    <location>
        <begin position="1"/>
        <end position="21"/>
    </location>
</feature>
<protein>
    <submittedName>
        <fullName evidence="2">Uncharacterized protein</fullName>
    </submittedName>
</protein>
<dbReference type="RefSeq" id="WP_282838693.1">
    <property type="nucleotide sequence ID" value="NZ_JASCXW010000003.1"/>
</dbReference>
<dbReference type="AlphaFoldDB" id="A0AAW6UBF7"/>
<evidence type="ECO:0000313" key="2">
    <source>
        <dbReference type="EMBL" id="MDI6452278.1"/>
    </source>
</evidence>